<dbReference type="Gene3D" id="1.10.1200.10">
    <property type="entry name" value="ACP-like"/>
    <property type="match status" value="1"/>
</dbReference>
<dbReference type="Pfam" id="PF00668">
    <property type="entry name" value="Condensation"/>
    <property type="match status" value="2"/>
</dbReference>
<dbReference type="EMBL" id="CP016896">
    <property type="protein sequence ID" value="APV36121.1"/>
    <property type="molecule type" value="Genomic_DNA"/>
</dbReference>
<reference evidence="5" key="1">
    <citation type="submission" date="2016-08" db="EMBL/GenBank/DDBJ databases">
        <title>Complete genome sequence of Acinetobacter baylyi strain GFJ2.</title>
        <authorList>
            <person name="Tabata M."/>
            <person name="Kuboki S."/>
            <person name="Gibu N."/>
            <person name="Kinouchi Y."/>
            <person name="Vangnai A."/>
            <person name="Kasai D."/>
            <person name="Fukuda M."/>
        </authorList>
    </citation>
    <scope>NUCLEOTIDE SEQUENCE [LARGE SCALE GENOMIC DNA]</scope>
    <source>
        <strain evidence="5">GFJ2</strain>
    </source>
</reference>
<dbReference type="GO" id="GO:0031177">
    <property type="term" value="F:phosphopantetheine binding"/>
    <property type="evidence" value="ECO:0007669"/>
    <property type="project" value="InterPro"/>
</dbReference>
<organism evidence="5">
    <name type="scientific">Acinetobacter soli</name>
    <dbReference type="NCBI Taxonomy" id="487316"/>
    <lineage>
        <taxon>Bacteria</taxon>
        <taxon>Pseudomonadati</taxon>
        <taxon>Pseudomonadota</taxon>
        <taxon>Gammaproteobacteria</taxon>
        <taxon>Moraxellales</taxon>
        <taxon>Moraxellaceae</taxon>
        <taxon>Acinetobacter</taxon>
    </lineage>
</organism>
<evidence type="ECO:0000256" key="1">
    <source>
        <dbReference type="ARBA" id="ARBA00001957"/>
    </source>
</evidence>
<dbReference type="InterPro" id="IPR001242">
    <property type="entry name" value="Condensation_dom"/>
</dbReference>
<protein>
    <submittedName>
        <fullName evidence="5">Peptide synthetase</fullName>
    </submittedName>
</protein>
<dbReference type="SMART" id="SM00823">
    <property type="entry name" value="PKS_PP"/>
    <property type="match status" value="1"/>
</dbReference>
<dbReference type="Gene3D" id="3.30.559.30">
    <property type="entry name" value="Nonribosomal peptide synthetase, condensation domain"/>
    <property type="match status" value="2"/>
</dbReference>
<gene>
    <name evidence="5" type="ORF">BEN76_08860</name>
</gene>
<dbReference type="GO" id="GO:0043041">
    <property type="term" value="P:amino acid activation for nonribosomal peptide biosynthetic process"/>
    <property type="evidence" value="ECO:0007669"/>
    <property type="project" value="TreeGrafter"/>
</dbReference>
<dbReference type="GO" id="GO:0044550">
    <property type="term" value="P:secondary metabolite biosynthetic process"/>
    <property type="evidence" value="ECO:0007669"/>
    <property type="project" value="TreeGrafter"/>
</dbReference>
<proteinExistence type="predicted"/>
<dbReference type="InterPro" id="IPR036736">
    <property type="entry name" value="ACP-like_sf"/>
</dbReference>
<dbReference type="Proteomes" id="UP000185674">
    <property type="component" value="Chromosome"/>
</dbReference>
<keyword evidence="2" id="KW-0596">Phosphopantetheine</keyword>
<accession>A0A1P8EIS9</accession>
<evidence type="ECO:0000256" key="3">
    <source>
        <dbReference type="ARBA" id="ARBA00022553"/>
    </source>
</evidence>
<evidence type="ECO:0000313" key="5">
    <source>
        <dbReference type="EMBL" id="APV36121.1"/>
    </source>
</evidence>
<dbReference type="SUPFAM" id="SSF52777">
    <property type="entry name" value="CoA-dependent acyltransferases"/>
    <property type="match status" value="4"/>
</dbReference>
<comment type="cofactor">
    <cofactor evidence="1">
        <name>pantetheine 4'-phosphate</name>
        <dbReference type="ChEBI" id="CHEBI:47942"/>
    </cofactor>
</comment>
<feature type="domain" description="Carrier" evidence="4">
    <location>
        <begin position="524"/>
        <end position="599"/>
    </location>
</feature>
<dbReference type="Pfam" id="PF00550">
    <property type="entry name" value="PP-binding"/>
    <property type="match status" value="1"/>
</dbReference>
<dbReference type="AlphaFoldDB" id="A0A1P8EIS9"/>
<sequence>MSHQHSIMSDELFNIFASKLQDIGLSDQSESSMISALNPSTIIKQISLETQAHQQISFAEERAWMMHQQDPLASSGPFILAFLLTGKIDIARLTRAIEKLYVGQSNLNLRYDLNEEGVLSKYHAEQADVNVKIHVVQSETEAVQYLLSWLQHPIDLAKAPAIQFSILPTNHDTLILGILGHHILLDDLAWQPIFRQLSYYYEHADQAVDNGSYVPKSKPQHQVKDINTALQYWKTIFSTGLVPVRWPKFCLAPQLENSIIEYGKNSIYQYVQKAVRCYSCINIGKIQNLSQQAQASIFHTVVAIFGSYLNRLLGQNSVDLFVPIVEQYDVISLSHIQTSSNILPIRVAHDDQSKQSQTPLNEIHNIIKNVRDQILQGISNNVSIEQILSATKTKRSAIPNVLITQFVESSQYLKLEGVKAKTIAIPPIHSDYDLTLAFQVKGEEIHFELTTGEKLSKNISALLLEQWLDFINADIATWADGDAIFASATQPNLDRLGKQDLDQTIEPNVQTLPHIHDKTESAQNIYLSVTQLILEEFKSVLMNPNLQVDDNFFDFGGHSILATRVIGKMQSQHAVRIKIADFFNAPTARELAQHAELLNTHIEEQQSFDENREIVAPLTLLQKAFMSFSDQGRDAMYNIPFAFRFSEAVDEQAFYAAFLDILKRHHALRSIFLQADQGEIFQTVIPVTQLREYPWFWGSEHQAEQSAQEILRVEANHSFNLMQEFPIRVRFMKDGQGQHILSMLLYHIAMDEWSSDILMRELIQAYRSRIAGQTPIWEKVPRQFHEYAMAQEDSTLQAHIQYWVDTIGKIKKQPPLLPAYATDTEQHNQRDKEDVAGAAIEFGFTASQVEQLNGLAREYRSSLFYVVYAAIVLATHYLGAGKKILTGTSVACRQDPLYQDTMGYFTNVVMHYTLLNETLTIKDLVQQVQNNIFKAQEHADIPFAIVEDHIRAEGEEWTESPYEVYVQLHAPNALTGAFQLDSEHDIRFKLIEPERDTAKFGLHFEVYEEPSSEHERLRVVINYRINRYNQTQIQLIRQIAEQVLTHFIDINTYSDESKPVDVRDIRRQLSSIQFPAMAI</sequence>
<dbReference type="InterPro" id="IPR023213">
    <property type="entry name" value="CAT-like_dom_sf"/>
</dbReference>
<evidence type="ECO:0000256" key="2">
    <source>
        <dbReference type="ARBA" id="ARBA00022450"/>
    </source>
</evidence>
<dbReference type="InterPro" id="IPR009081">
    <property type="entry name" value="PP-bd_ACP"/>
</dbReference>
<name>A0A1P8EIS9_9GAMM</name>
<dbReference type="PROSITE" id="PS50075">
    <property type="entry name" value="CARRIER"/>
    <property type="match status" value="1"/>
</dbReference>
<dbReference type="InterPro" id="IPR006162">
    <property type="entry name" value="Ppantetheine_attach_site"/>
</dbReference>
<dbReference type="GO" id="GO:0003824">
    <property type="term" value="F:catalytic activity"/>
    <property type="evidence" value="ECO:0007669"/>
    <property type="project" value="InterPro"/>
</dbReference>
<dbReference type="RefSeq" id="WP_076032878.1">
    <property type="nucleotide sequence ID" value="NZ_CP016896.1"/>
</dbReference>
<dbReference type="PANTHER" id="PTHR45527:SF1">
    <property type="entry name" value="FATTY ACID SYNTHASE"/>
    <property type="match status" value="1"/>
</dbReference>
<dbReference type="InterPro" id="IPR020806">
    <property type="entry name" value="PKS_PP-bd"/>
</dbReference>
<evidence type="ECO:0000259" key="4">
    <source>
        <dbReference type="PROSITE" id="PS50075"/>
    </source>
</evidence>
<dbReference type="GO" id="GO:0005737">
    <property type="term" value="C:cytoplasm"/>
    <property type="evidence" value="ECO:0007669"/>
    <property type="project" value="TreeGrafter"/>
</dbReference>
<dbReference type="SUPFAM" id="SSF47336">
    <property type="entry name" value="ACP-like"/>
    <property type="match status" value="1"/>
</dbReference>
<keyword evidence="3" id="KW-0597">Phosphoprotein</keyword>
<dbReference type="STRING" id="487316.BEN76_08860"/>
<dbReference type="Gene3D" id="3.30.559.10">
    <property type="entry name" value="Chloramphenicol acetyltransferase-like domain"/>
    <property type="match status" value="2"/>
</dbReference>
<dbReference type="PROSITE" id="PS00012">
    <property type="entry name" value="PHOSPHOPANTETHEINE"/>
    <property type="match status" value="1"/>
</dbReference>
<dbReference type="PANTHER" id="PTHR45527">
    <property type="entry name" value="NONRIBOSOMAL PEPTIDE SYNTHETASE"/>
    <property type="match status" value="1"/>
</dbReference>
<dbReference type="KEGG" id="asol:BEN76_08860"/>